<keyword evidence="2" id="KW-0472">Membrane</keyword>
<feature type="region of interest" description="Disordered" evidence="1">
    <location>
        <begin position="144"/>
        <end position="203"/>
    </location>
</feature>
<evidence type="ECO:0000256" key="1">
    <source>
        <dbReference type="SAM" id="MobiDB-lite"/>
    </source>
</evidence>
<evidence type="ECO:0000313" key="4">
    <source>
        <dbReference type="Proteomes" id="UP001500575"/>
    </source>
</evidence>
<name>A0ABP5JFN5_9ACTN</name>
<dbReference type="RefSeq" id="WP_344302365.1">
    <property type="nucleotide sequence ID" value="NZ_BAAAQQ010000002.1"/>
</dbReference>
<accession>A0ABP5JFN5</accession>
<evidence type="ECO:0008006" key="5">
    <source>
        <dbReference type="Google" id="ProtNLM"/>
    </source>
</evidence>
<evidence type="ECO:0000313" key="3">
    <source>
        <dbReference type="EMBL" id="GAA2117388.1"/>
    </source>
</evidence>
<gene>
    <name evidence="3" type="ORF">GCM10009843_08290</name>
</gene>
<feature type="transmembrane region" description="Helical" evidence="2">
    <location>
        <begin position="49"/>
        <end position="67"/>
    </location>
</feature>
<comment type="caution">
    <text evidence="3">The sequence shown here is derived from an EMBL/GenBank/DDBJ whole genome shotgun (WGS) entry which is preliminary data.</text>
</comment>
<reference evidence="4" key="1">
    <citation type="journal article" date="2019" name="Int. J. Syst. Evol. Microbiol.">
        <title>The Global Catalogue of Microorganisms (GCM) 10K type strain sequencing project: providing services to taxonomists for standard genome sequencing and annotation.</title>
        <authorList>
            <consortium name="The Broad Institute Genomics Platform"/>
            <consortium name="The Broad Institute Genome Sequencing Center for Infectious Disease"/>
            <person name="Wu L."/>
            <person name="Ma J."/>
        </authorList>
    </citation>
    <scope>NUCLEOTIDE SEQUENCE [LARGE SCALE GENOMIC DNA]</scope>
    <source>
        <strain evidence="4">JCM 16021</strain>
    </source>
</reference>
<protein>
    <recommendedName>
        <fullName evidence="5">Cell division protein FtsL</fullName>
    </recommendedName>
</protein>
<proteinExistence type="predicted"/>
<feature type="compositionally biased region" description="Basic and acidic residues" evidence="1">
    <location>
        <begin position="182"/>
        <end position="203"/>
    </location>
</feature>
<sequence length="203" mass="22070">MSTPQLSDPGPGPLRKQAPRLPQIPGRAVAKARLRVVPRRRTRTPRVPFVMLVSLVLVAGVVGLLLFNTSMQQASFAASGLEEQARTLTARQQTLQMELDDLRDPQRVAEQAQALGMVPAASPAFLQLSDGKVIGVATPATIDNGLRIRPLPPRKPASLTPDPIIREEVADTGAGRRGTGAGDREDGKKRDRQDRQDRQARRN</sequence>
<dbReference type="EMBL" id="BAAAQQ010000002">
    <property type="protein sequence ID" value="GAA2117388.1"/>
    <property type="molecule type" value="Genomic_DNA"/>
</dbReference>
<organism evidence="3 4">
    <name type="scientific">Nocardioides bigeumensis</name>
    <dbReference type="NCBI Taxonomy" id="433657"/>
    <lineage>
        <taxon>Bacteria</taxon>
        <taxon>Bacillati</taxon>
        <taxon>Actinomycetota</taxon>
        <taxon>Actinomycetes</taxon>
        <taxon>Propionibacteriales</taxon>
        <taxon>Nocardioidaceae</taxon>
        <taxon>Nocardioides</taxon>
    </lineage>
</organism>
<feature type="region of interest" description="Disordered" evidence="1">
    <location>
        <begin position="1"/>
        <end position="21"/>
    </location>
</feature>
<evidence type="ECO:0000256" key="2">
    <source>
        <dbReference type="SAM" id="Phobius"/>
    </source>
</evidence>
<dbReference type="Proteomes" id="UP001500575">
    <property type="component" value="Unassembled WGS sequence"/>
</dbReference>
<keyword evidence="2" id="KW-1133">Transmembrane helix</keyword>
<keyword evidence="2" id="KW-0812">Transmembrane</keyword>
<keyword evidence="4" id="KW-1185">Reference proteome</keyword>